<protein>
    <submittedName>
        <fullName evidence="1">SFRICE_029383</fullName>
    </submittedName>
</protein>
<dbReference type="AlphaFoldDB" id="A0A2H1V3J0"/>
<dbReference type="PANTHER" id="PTHR21696">
    <property type="entry name" value="PROTEIN UNC-79 HOMOLOG"/>
    <property type="match status" value="1"/>
</dbReference>
<organism evidence="1">
    <name type="scientific">Spodoptera frugiperda</name>
    <name type="common">Fall armyworm</name>
    <dbReference type="NCBI Taxonomy" id="7108"/>
    <lineage>
        <taxon>Eukaryota</taxon>
        <taxon>Metazoa</taxon>
        <taxon>Ecdysozoa</taxon>
        <taxon>Arthropoda</taxon>
        <taxon>Hexapoda</taxon>
        <taxon>Insecta</taxon>
        <taxon>Pterygota</taxon>
        <taxon>Neoptera</taxon>
        <taxon>Endopterygota</taxon>
        <taxon>Lepidoptera</taxon>
        <taxon>Glossata</taxon>
        <taxon>Ditrysia</taxon>
        <taxon>Noctuoidea</taxon>
        <taxon>Noctuidae</taxon>
        <taxon>Amphipyrinae</taxon>
        <taxon>Spodoptera</taxon>
    </lineage>
</organism>
<accession>A0A2H1V3J0</accession>
<name>A0A2H1V3J0_SPOFR</name>
<sequence>MMMKPYTHTIGTSKYVEQPHKEIKIFTEECRFSILEPITKIISYGVQNFVLKLSVISELSVVCTRVFSRDRDKLLVCRVLVYELVQALRTKTTIPDDNLFILIQFVLQGHGCRLVLPPQLSGGELASTCMDAREIAAGAVDCMRPHLPDMIELLQDPHLLNKIKGSVSKSIVNRNLICLNEDTLGAIVKGGIAQYVAMELALEHSRGRQDRAQPARHMTPWISTSLPGCREVCECVSRVRVVSWLVMGALCNATQAPHPSHPGLQPPHQPVPQDATCHITDYIQVLLLHFFYMHQI</sequence>
<reference evidence="1" key="1">
    <citation type="submission" date="2016-07" db="EMBL/GenBank/DDBJ databases">
        <authorList>
            <person name="Bretaudeau A."/>
        </authorList>
    </citation>
    <scope>NUCLEOTIDE SEQUENCE</scope>
    <source>
        <strain evidence="1">Rice</strain>
        <tissue evidence="1">Whole body</tissue>
    </source>
</reference>
<evidence type="ECO:0000313" key="1">
    <source>
        <dbReference type="EMBL" id="SOQ35336.1"/>
    </source>
</evidence>
<dbReference type="EMBL" id="ODYU01000478">
    <property type="protein sequence ID" value="SOQ35336.1"/>
    <property type="molecule type" value="Genomic_DNA"/>
</dbReference>
<dbReference type="PANTHER" id="PTHR21696:SF2">
    <property type="entry name" value="PROTEIN UNC-79 HOMOLOG"/>
    <property type="match status" value="1"/>
</dbReference>
<dbReference type="InterPro" id="IPR024855">
    <property type="entry name" value="UNC79"/>
</dbReference>
<gene>
    <name evidence="1" type="ORF">SFRICE_029383</name>
</gene>
<proteinExistence type="predicted"/>